<reference evidence="1" key="1">
    <citation type="journal article" date="2014" name="Front. Microbiol.">
        <title>High frequency of phylogenetically diverse reductive dehalogenase-homologous genes in deep subseafloor sedimentary metagenomes.</title>
        <authorList>
            <person name="Kawai M."/>
            <person name="Futagami T."/>
            <person name="Toyoda A."/>
            <person name="Takaki Y."/>
            <person name="Nishi S."/>
            <person name="Hori S."/>
            <person name="Arai W."/>
            <person name="Tsubouchi T."/>
            <person name="Morono Y."/>
            <person name="Uchiyama I."/>
            <person name="Ito T."/>
            <person name="Fujiyama A."/>
            <person name="Inagaki F."/>
            <person name="Takami H."/>
        </authorList>
    </citation>
    <scope>NUCLEOTIDE SEQUENCE</scope>
    <source>
        <strain evidence="1">Expedition CK06-06</strain>
    </source>
</reference>
<gene>
    <name evidence="1" type="ORF">S03H2_13638</name>
</gene>
<name>X1EZC3_9ZZZZ</name>
<protein>
    <submittedName>
        <fullName evidence="1">Uncharacterized protein</fullName>
    </submittedName>
</protein>
<evidence type="ECO:0000313" key="1">
    <source>
        <dbReference type="EMBL" id="GAH38746.1"/>
    </source>
</evidence>
<organism evidence="1">
    <name type="scientific">marine sediment metagenome</name>
    <dbReference type="NCBI Taxonomy" id="412755"/>
    <lineage>
        <taxon>unclassified sequences</taxon>
        <taxon>metagenomes</taxon>
        <taxon>ecological metagenomes</taxon>
    </lineage>
</organism>
<dbReference type="EMBL" id="BARU01006919">
    <property type="protein sequence ID" value="GAH38746.1"/>
    <property type="molecule type" value="Genomic_DNA"/>
</dbReference>
<comment type="caution">
    <text evidence="1">The sequence shown here is derived from an EMBL/GenBank/DDBJ whole genome shotgun (WGS) entry which is preliminary data.</text>
</comment>
<sequence length="110" mass="12794">MEDDEENIEAHDQIDYLDLGIPEREKIFYSIYVRCEVVTSTTLTVYYQTDIDTEASVIKTLTAGKDQWYRLRLPSGVRGRAIKIRPSVDNKLAITFKGYIIQFDVEELRV</sequence>
<proteinExistence type="predicted"/>
<accession>X1EZC3</accession>
<dbReference type="AlphaFoldDB" id="X1EZC3"/>